<dbReference type="InterPro" id="IPR029000">
    <property type="entry name" value="Cyclophilin-like_dom_sf"/>
</dbReference>
<evidence type="ECO:0000313" key="2">
    <source>
        <dbReference type="EMBL" id="CUX41682.1"/>
    </source>
</evidence>
<dbReference type="InterPro" id="IPR041183">
    <property type="entry name" value="Cyclophilin-like"/>
</dbReference>
<accession>A0A1S7QU03</accession>
<dbReference type="AlphaFoldDB" id="A0A1S7QU03"/>
<dbReference type="STRING" id="1183432.AGR3A_Lc10026"/>
<dbReference type="Pfam" id="PF18050">
    <property type="entry name" value="Cyclophil_like2"/>
    <property type="match status" value="1"/>
</dbReference>
<reference evidence="3" key="1">
    <citation type="submission" date="2016-01" db="EMBL/GenBank/DDBJ databases">
        <authorList>
            <person name="Regsiter A."/>
            <person name="william w."/>
        </authorList>
    </citation>
    <scope>NUCLEOTIDE SEQUENCE [LARGE SCALE GENOMIC DNA]</scope>
    <source>
        <strain evidence="3">CFBP 6623</strain>
    </source>
</reference>
<protein>
    <recommendedName>
        <fullName evidence="1">Cyclophilin-like domain-containing protein</fullName>
    </recommendedName>
</protein>
<organism evidence="2 3">
    <name type="scientific">Agrobacterium tomkonis CFBP 6623</name>
    <dbReference type="NCBI Taxonomy" id="1183432"/>
    <lineage>
        <taxon>Bacteria</taxon>
        <taxon>Pseudomonadati</taxon>
        <taxon>Pseudomonadota</taxon>
        <taxon>Alphaproteobacteria</taxon>
        <taxon>Hyphomicrobiales</taxon>
        <taxon>Rhizobiaceae</taxon>
        <taxon>Rhizobium/Agrobacterium group</taxon>
        <taxon>Agrobacterium</taxon>
        <taxon>Agrobacterium tumefaciens complex</taxon>
    </lineage>
</organism>
<name>A0A1S7QU03_9HYPH</name>
<sequence>MACDTETSRRMKSAHAKRRKLLALAVAAFIFPGRVFSKGGPNDQERTEVRIQLTFARNTMIATLYDNPSARDFASMLPLDLKITDFSSNEKIAYLPRKLTVEGHGPFDNERPYDLCYYMPWGNLAMFYTDYKHPGLVRLGRFEQGYEALHLPGEFPLRIERI</sequence>
<evidence type="ECO:0000313" key="3">
    <source>
        <dbReference type="Proteomes" id="UP000191988"/>
    </source>
</evidence>
<keyword evidence="3" id="KW-1185">Reference proteome</keyword>
<feature type="domain" description="Cyclophilin-like" evidence="1">
    <location>
        <begin position="53"/>
        <end position="160"/>
    </location>
</feature>
<dbReference type="Gene3D" id="2.40.100.20">
    <property type="match status" value="1"/>
</dbReference>
<gene>
    <name evidence="2" type="ORF">AGR3A_Lc10026</name>
</gene>
<proteinExistence type="predicted"/>
<dbReference type="EMBL" id="FBWK01000045">
    <property type="protein sequence ID" value="CUX41682.1"/>
    <property type="molecule type" value="Genomic_DNA"/>
</dbReference>
<dbReference type="SUPFAM" id="SSF50891">
    <property type="entry name" value="Cyclophilin-like"/>
    <property type="match status" value="1"/>
</dbReference>
<evidence type="ECO:0000259" key="1">
    <source>
        <dbReference type="Pfam" id="PF18050"/>
    </source>
</evidence>
<dbReference type="Proteomes" id="UP000191988">
    <property type="component" value="Unassembled WGS sequence"/>
</dbReference>